<protein>
    <submittedName>
        <fullName evidence="1">ParB/Srx family N-terminal domain-containing protein</fullName>
    </submittedName>
</protein>
<dbReference type="Proteomes" id="UP001333818">
    <property type="component" value="Unassembled WGS sequence"/>
</dbReference>
<evidence type="ECO:0000313" key="2">
    <source>
        <dbReference type="Proteomes" id="UP001333818"/>
    </source>
</evidence>
<sequence>MKLSTSLVAVKKITSSKSCSEFDSERIEKLAQEILKAEGIISPLILNRTSLESYEVVDGHFEYYAAVKAREIDPRKGEMISAYIIDSENSAISSAIKEQIELLRASATDDLPQVDETAESVDRNLTAEILRSVVTKISNFETKISTFENLLIEKVNKIEQTTNNAKPSSEIFSVDAVINKLEDKLATVIGQSIEKYFLANNLLKLPSKPCKTLLYEKEKGKIVLQGFNTFDASQLKQKLSECGVRTAKSLSQKIYQVRLLEPYNSIEDVITKINGLTENTMQKIIDVW</sequence>
<organism evidence="1 2">
    <name type="scientific">Tumidithrix elongata BACA0141</name>
    <dbReference type="NCBI Taxonomy" id="2716417"/>
    <lineage>
        <taxon>Bacteria</taxon>
        <taxon>Bacillati</taxon>
        <taxon>Cyanobacteriota</taxon>
        <taxon>Cyanophyceae</taxon>
        <taxon>Pseudanabaenales</taxon>
        <taxon>Pseudanabaenaceae</taxon>
        <taxon>Tumidithrix</taxon>
        <taxon>Tumidithrix elongata</taxon>
    </lineage>
</organism>
<dbReference type="EMBL" id="JAZBJZ010000052">
    <property type="protein sequence ID" value="MEE3717764.1"/>
    <property type="molecule type" value="Genomic_DNA"/>
</dbReference>
<dbReference type="Gene3D" id="3.90.1530.10">
    <property type="entry name" value="Conserved hypothetical protein from pyrococcus furiosus pfu- 392566-001, ParB domain"/>
    <property type="match status" value="1"/>
</dbReference>
<name>A0AAW9Q1P8_9CYAN</name>
<comment type="caution">
    <text evidence="1">The sequence shown here is derived from an EMBL/GenBank/DDBJ whole genome shotgun (WGS) entry which is preliminary data.</text>
</comment>
<reference evidence="1" key="1">
    <citation type="submission" date="2024-01" db="EMBL/GenBank/DDBJ databases">
        <title>Bank of Algae and Cyanobacteria of the Azores (BACA) strain genomes.</title>
        <authorList>
            <person name="Luz R."/>
            <person name="Cordeiro R."/>
            <person name="Fonseca A."/>
            <person name="Goncalves V."/>
        </authorList>
    </citation>
    <scope>NUCLEOTIDE SEQUENCE</scope>
    <source>
        <strain evidence="1">BACA0141</strain>
    </source>
</reference>
<proteinExistence type="predicted"/>
<dbReference type="RefSeq" id="WP_330484195.1">
    <property type="nucleotide sequence ID" value="NZ_JAZBJZ010000052.1"/>
</dbReference>
<keyword evidence="2" id="KW-1185">Reference proteome</keyword>
<evidence type="ECO:0000313" key="1">
    <source>
        <dbReference type="EMBL" id="MEE3717764.1"/>
    </source>
</evidence>
<dbReference type="CDD" id="cd16387">
    <property type="entry name" value="ParB_N_Srx"/>
    <property type="match status" value="1"/>
</dbReference>
<gene>
    <name evidence="1" type="ORF">V2H45_13565</name>
</gene>
<accession>A0AAW9Q1P8</accession>
<dbReference type="AlphaFoldDB" id="A0AAW9Q1P8"/>